<accession>A0A1Y2HIT7</accession>
<name>A0A1Y2HIT7_9FUNG</name>
<dbReference type="Proteomes" id="UP000193411">
    <property type="component" value="Unassembled WGS sequence"/>
</dbReference>
<reference evidence="2 3" key="1">
    <citation type="submission" date="2016-07" db="EMBL/GenBank/DDBJ databases">
        <title>Pervasive Adenine N6-methylation of Active Genes in Fungi.</title>
        <authorList>
            <consortium name="DOE Joint Genome Institute"/>
            <person name="Mondo S.J."/>
            <person name="Dannebaum R.O."/>
            <person name="Kuo R.C."/>
            <person name="Labutti K."/>
            <person name="Haridas S."/>
            <person name="Kuo A."/>
            <person name="Salamov A."/>
            <person name="Ahrendt S.R."/>
            <person name="Lipzen A."/>
            <person name="Sullivan W."/>
            <person name="Andreopoulos W.B."/>
            <person name="Clum A."/>
            <person name="Lindquist E."/>
            <person name="Daum C."/>
            <person name="Ramamoorthy G.K."/>
            <person name="Gryganskyi A."/>
            <person name="Culley D."/>
            <person name="Magnuson J.K."/>
            <person name="James T.Y."/>
            <person name="O'Malley M.A."/>
            <person name="Stajich J.E."/>
            <person name="Spatafora J.W."/>
            <person name="Visel A."/>
            <person name="Grigoriev I.V."/>
        </authorList>
    </citation>
    <scope>NUCLEOTIDE SEQUENCE [LARGE SCALE GENOMIC DNA]</scope>
    <source>
        <strain evidence="2 3">PL171</strain>
    </source>
</reference>
<organism evidence="2 3">
    <name type="scientific">Catenaria anguillulae PL171</name>
    <dbReference type="NCBI Taxonomy" id="765915"/>
    <lineage>
        <taxon>Eukaryota</taxon>
        <taxon>Fungi</taxon>
        <taxon>Fungi incertae sedis</taxon>
        <taxon>Blastocladiomycota</taxon>
        <taxon>Blastocladiomycetes</taxon>
        <taxon>Blastocladiales</taxon>
        <taxon>Catenariaceae</taxon>
        <taxon>Catenaria</taxon>
    </lineage>
</organism>
<comment type="caution">
    <text evidence="2">The sequence shown here is derived from an EMBL/GenBank/DDBJ whole genome shotgun (WGS) entry which is preliminary data.</text>
</comment>
<evidence type="ECO:0000313" key="2">
    <source>
        <dbReference type="EMBL" id="ORZ32982.1"/>
    </source>
</evidence>
<feature type="chain" id="PRO_5012101555" evidence="1">
    <location>
        <begin position="23"/>
        <end position="312"/>
    </location>
</feature>
<protein>
    <submittedName>
        <fullName evidence="2">Uncharacterized protein</fullName>
    </submittedName>
</protein>
<evidence type="ECO:0000313" key="3">
    <source>
        <dbReference type="Proteomes" id="UP000193411"/>
    </source>
</evidence>
<dbReference type="AlphaFoldDB" id="A0A1Y2HIT7"/>
<feature type="signal peptide" evidence="1">
    <location>
        <begin position="1"/>
        <end position="22"/>
    </location>
</feature>
<sequence length="312" mass="34328">MKTSILLLLSALGAALTSTASATWVDSRTVNIQQWTPYIIAGTDQVEEVFSFTLPQDGYVEVQDVRCTGDRSRIVVDGAQLPVVADLPYECENQETHPELAKCHGKYWRRTINIRAGQHEIKFPTIRSSLNRGVGYFRIQLGEPNPGPSTYQWPVFVSKLWISSYNTDRYENTNLLYSVHPNELSSGAVGKDFESQQLYPLCERNTPQPPPPAPSCPVAMALSADLAILCKLLNLEPFVVRSGQWDAWAKATALVAAHGQQDAWVYGYDTPSNLPLTIQTVGAVVPAGTLGQLVPAVDNSARKFFLCKSASE</sequence>
<dbReference type="EMBL" id="MCFL01000040">
    <property type="protein sequence ID" value="ORZ32982.1"/>
    <property type="molecule type" value="Genomic_DNA"/>
</dbReference>
<keyword evidence="3" id="KW-1185">Reference proteome</keyword>
<keyword evidence="1" id="KW-0732">Signal</keyword>
<proteinExistence type="predicted"/>
<evidence type="ECO:0000256" key="1">
    <source>
        <dbReference type="SAM" id="SignalP"/>
    </source>
</evidence>
<gene>
    <name evidence="2" type="ORF">BCR44DRAFT_1439259</name>
</gene>